<gene>
    <name evidence="6" type="ORF">ROG8370_02305</name>
</gene>
<evidence type="ECO:0000313" key="7">
    <source>
        <dbReference type="Proteomes" id="UP000194012"/>
    </source>
</evidence>
<feature type="domain" description="HTH tetR-type" evidence="5">
    <location>
        <begin position="15"/>
        <end position="75"/>
    </location>
</feature>
<dbReference type="InterPro" id="IPR050109">
    <property type="entry name" value="HTH-type_TetR-like_transc_reg"/>
</dbReference>
<dbReference type="InterPro" id="IPR025996">
    <property type="entry name" value="MT1864/Rv1816-like_C"/>
</dbReference>
<dbReference type="PROSITE" id="PS50977">
    <property type="entry name" value="HTH_TETR_2"/>
    <property type="match status" value="1"/>
</dbReference>
<dbReference type="SUPFAM" id="SSF46689">
    <property type="entry name" value="Homeodomain-like"/>
    <property type="match status" value="1"/>
</dbReference>
<dbReference type="Gene3D" id="1.10.357.10">
    <property type="entry name" value="Tetracycline Repressor, domain 2"/>
    <property type="match status" value="1"/>
</dbReference>
<dbReference type="Pfam" id="PF13305">
    <property type="entry name" value="TetR_C_33"/>
    <property type="match status" value="1"/>
</dbReference>
<keyword evidence="3" id="KW-0804">Transcription</keyword>
<evidence type="ECO:0000256" key="3">
    <source>
        <dbReference type="ARBA" id="ARBA00023163"/>
    </source>
</evidence>
<dbReference type="PANTHER" id="PTHR30055:SF234">
    <property type="entry name" value="HTH-TYPE TRANSCRIPTIONAL REGULATOR BETI"/>
    <property type="match status" value="1"/>
</dbReference>
<dbReference type="Proteomes" id="UP000194012">
    <property type="component" value="Unassembled WGS sequence"/>
</dbReference>
<dbReference type="AlphaFoldDB" id="A0A1X6ZK97"/>
<feature type="DNA-binding region" description="H-T-H motif" evidence="4">
    <location>
        <begin position="38"/>
        <end position="57"/>
    </location>
</feature>
<proteinExistence type="predicted"/>
<protein>
    <submittedName>
        <fullName evidence="6">Putative HTH-type transcriptional regulator/MT1864</fullName>
    </submittedName>
</protein>
<dbReference type="Pfam" id="PF00440">
    <property type="entry name" value="TetR_N"/>
    <property type="match status" value="1"/>
</dbReference>
<organism evidence="6 7">
    <name type="scientific">Roseovarius gaetbuli</name>
    <dbReference type="NCBI Taxonomy" id="1356575"/>
    <lineage>
        <taxon>Bacteria</taxon>
        <taxon>Pseudomonadati</taxon>
        <taxon>Pseudomonadota</taxon>
        <taxon>Alphaproteobacteria</taxon>
        <taxon>Rhodobacterales</taxon>
        <taxon>Roseobacteraceae</taxon>
        <taxon>Roseovarius</taxon>
    </lineage>
</organism>
<dbReference type="RefSeq" id="WP_085827211.1">
    <property type="nucleotide sequence ID" value="NZ_FWFJ01000021.1"/>
</dbReference>
<evidence type="ECO:0000259" key="5">
    <source>
        <dbReference type="PROSITE" id="PS50977"/>
    </source>
</evidence>
<evidence type="ECO:0000256" key="4">
    <source>
        <dbReference type="PROSITE-ProRule" id="PRU00335"/>
    </source>
</evidence>
<evidence type="ECO:0000256" key="2">
    <source>
        <dbReference type="ARBA" id="ARBA00023125"/>
    </source>
</evidence>
<dbReference type="InterPro" id="IPR001647">
    <property type="entry name" value="HTH_TetR"/>
</dbReference>
<evidence type="ECO:0000313" key="6">
    <source>
        <dbReference type="EMBL" id="SLN51824.1"/>
    </source>
</evidence>
<dbReference type="InterPro" id="IPR036271">
    <property type="entry name" value="Tet_transcr_reg_TetR-rel_C_sf"/>
</dbReference>
<dbReference type="GO" id="GO:0003700">
    <property type="term" value="F:DNA-binding transcription factor activity"/>
    <property type="evidence" value="ECO:0007669"/>
    <property type="project" value="TreeGrafter"/>
</dbReference>
<keyword evidence="7" id="KW-1185">Reference proteome</keyword>
<dbReference type="GO" id="GO:0000976">
    <property type="term" value="F:transcription cis-regulatory region binding"/>
    <property type="evidence" value="ECO:0007669"/>
    <property type="project" value="TreeGrafter"/>
</dbReference>
<dbReference type="PANTHER" id="PTHR30055">
    <property type="entry name" value="HTH-TYPE TRANSCRIPTIONAL REGULATOR RUTR"/>
    <property type="match status" value="1"/>
</dbReference>
<sequence length="212" mass="23529">MTQTDRLSKRDRNLADIRERATTVAERIVLEEGINALSARRLAKDIKVSVGSLYNAFADLDAVVRAVIAKSAAMLADTLHAAVETAPQDRRSRVVALGEAYFDFATAEPQRWWLLFEYKSNAPPDSKVQDFQLGLLEMLIRAGDGDPKSEQHRQFFLLLWASVHGLVSLACRPTIVAINPEVARTYIGDLVEAGLNTFPIAGDLRRRPVQVT</sequence>
<dbReference type="InterPro" id="IPR009057">
    <property type="entry name" value="Homeodomain-like_sf"/>
</dbReference>
<reference evidence="7" key="1">
    <citation type="submission" date="2017-03" db="EMBL/GenBank/DDBJ databases">
        <authorList>
            <person name="Rodrigo-Torres L."/>
            <person name="Arahal R.D."/>
            <person name="Lucena T."/>
        </authorList>
    </citation>
    <scope>NUCLEOTIDE SEQUENCE [LARGE SCALE GENOMIC DNA]</scope>
    <source>
        <strain evidence="7">CECT 8370</strain>
    </source>
</reference>
<accession>A0A1X6ZK97</accession>
<evidence type="ECO:0000256" key="1">
    <source>
        <dbReference type="ARBA" id="ARBA00023015"/>
    </source>
</evidence>
<keyword evidence="2 4" id="KW-0238">DNA-binding</keyword>
<dbReference type="OrthoDB" id="7223515at2"/>
<dbReference type="SUPFAM" id="SSF48498">
    <property type="entry name" value="Tetracyclin repressor-like, C-terminal domain"/>
    <property type="match status" value="1"/>
</dbReference>
<keyword evidence="1" id="KW-0805">Transcription regulation</keyword>
<name>A0A1X6ZK97_9RHOB</name>
<dbReference type="EMBL" id="FWFJ01000021">
    <property type="protein sequence ID" value="SLN51824.1"/>
    <property type="molecule type" value="Genomic_DNA"/>
</dbReference>